<proteinExistence type="predicted"/>
<dbReference type="SUPFAM" id="SSF50475">
    <property type="entry name" value="FMN-binding split barrel"/>
    <property type="match status" value="1"/>
</dbReference>
<evidence type="ECO:0000313" key="2">
    <source>
        <dbReference type="Proteomes" id="UP001527882"/>
    </source>
</evidence>
<reference evidence="1 2" key="1">
    <citation type="submission" date="2022-12" db="EMBL/GenBank/DDBJ databases">
        <title>Draft genome sequence of Paenibacillus sp. dW9.</title>
        <authorList>
            <person name="Choi E.-W."/>
            <person name="Kim D.-U."/>
        </authorList>
    </citation>
    <scope>NUCLEOTIDE SEQUENCE [LARGE SCALE GENOMIC DNA]</scope>
    <source>
        <strain evidence="2">dW9</strain>
    </source>
</reference>
<gene>
    <name evidence="1" type="ORF">O9H85_32920</name>
</gene>
<accession>A0ABT4QJQ8</accession>
<dbReference type="Gene3D" id="2.30.110.10">
    <property type="entry name" value="Electron Transport, Fmn-binding Protein, Chain A"/>
    <property type="match status" value="1"/>
</dbReference>
<dbReference type="PANTHER" id="PTHR35802">
    <property type="entry name" value="PROTEASE SYNTHASE AND SPORULATION PROTEIN PAI 2"/>
    <property type="match status" value="1"/>
</dbReference>
<name>A0ABT4QJQ8_9BACL</name>
<dbReference type="PIRSF" id="PIRSF010372">
    <property type="entry name" value="PaiB"/>
    <property type="match status" value="1"/>
</dbReference>
<sequence>MYIPPHFQIEDVEIAYNIIKEYSFATLFSQHNGIPFATHLPLILDKENKYLYGHFARPNPQWKDINNQIVLAVFHGPHCYISPSWYETNTAVPTWNYVTVHVYGEVELIKDEQKLMDSLHEMVLKYEAPNSSYRLQDVDADFLAGMNKGIQGFKIKINKIEGKAKLSQNHSEHRQERIITQLEQISNADEKKISALMKSNLKNNAFINE</sequence>
<dbReference type="Proteomes" id="UP001527882">
    <property type="component" value="Unassembled WGS sequence"/>
</dbReference>
<keyword evidence="2" id="KW-1185">Reference proteome</keyword>
<dbReference type="PANTHER" id="PTHR35802:SF1">
    <property type="entry name" value="PROTEASE SYNTHASE AND SPORULATION PROTEIN PAI 2"/>
    <property type="match status" value="1"/>
</dbReference>
<dbReference type="Pfam" id="PF04299">
    <property type="entry name" value="FMN_bind_2"/>
    <property type="match status" value="1"/>
</dbReference>
<protein>
    <submittedName>
        <fullName evidence="1">FMN-binding negative transcriptional regulator</fullName>
    </submittedName>
</protein>
<comment type="caution">
    <text evidence="1">The sequence shown here is derived from an EMBL/GenBank/DDBJ whole genome shotgun (WGS) entry which is preliminary data.</text>
</comment>
<dbReference type="InterPro" id="IPR012349">
    <property type="entry name" value="Split_barrel_FMN-bd"/>
</dbReference>
<dbReference type="RefSeq" id="WP_269885604.1">
    <property type="nucleotide sequence ID" value="NZ_JAQAGZ010000031.1"/>
</dbReference>
<organism evidence="1 2">
    <name type="scientific">Paenibacillus gyeongsangnamensis</name>
    <dbReference type="NCBI Taxonomy" id="3388067"/>
    <lineage>
        <taxon>Bacteria</taxon>
        <taxon>Bacillati</taxon>
        <taxon>Bacillota</taxon>
        <taxon>Bacilli</taxon>
        <taxon>Bacillales</taxon>
        <taxon>Paenibacillaceae</taxon>
        <taxon>Paenibacillus</taxon>
    </lineage>
</organism>
<dbReference type="InterPro" id="IPR007396">
    <property type="entry name" value="TR_PAI2-type"/>
</dbReference>
<evidence type="ECO:0000313" key="1">
    <source>
        <dbReference type="EMBL" id="MCZ8517070.1"/>
    </source>
</evidence>
<dbReference type="EMBL" id="JAQAGZ010000031">
    <property type="protein sequence ID" value="MCZ8517070.1"/>
    <property type="molecule type" value="Genomic_DNA"/>
</dbReference>